<dbReference type="EMBL" id="AAWS01000051">
    <property type="protein sequence ID" value="EAY25275.1"/>
    <property type="molecule type" value="Genomic_DNA"/>
</dbReference>
<organism evidence="1 2">
    <name type="scientific">Microscilla marina ATCC 23134</name>
    <dbReference type="NCBI Taxonomy" id="313606"/>
    <lineage>
        <taxon>Bacteria</taxon>
        <taxon>Pseudomonadati</taxon>
        <taxon>Bacteroidota</taxon>
        <taxon>Cytophagia</taxon>
        <taxon>Cytophagales</taxon>
        <taxon>Microscillaceae</taxon>
        <taxon>Microscilla</taxon>
    </lineage>
</organism>
<dbReference type="AlphaFoldDB" id="A1ZWD5"/>
<reference evidence="1 2" key="1">
    <citation type="submission" date="2007-01" db="EMBL/GenBank/DDBJ databases">
        <authorList>
            <person name="Haygood M."/>
            <person name="Podell S."/>
            <person name="Anderson C."/>
            <person name="Hopkinson B."/>
            <person name="Roe K."/>
            <person name="Barbeau K."/>
            <person name="Gaasterland T."/>
            <person name="Ferriera S."/>
            <person name="Johnson J."/>
            <person name="Kravitz S."/>
            <person name="Beeson K."/>
            <person name="Sutton G."/>
            <person name="Rogers Y.-H."/>
            <person name="Friedman R."/>
            <person name="Frazier M."/>
            <person name="Venter J.C."/>
        </authorList>
    </citation>
    <scope>NUCLEOTIDE SEQUENCE [LARGE SCALE GENOMIC DNA]</scope>
    <source>
        <strain evidence="1 2">ATCC 23134</strain>
    </source>
</reference>
<comment type="caution">
    <text evidence="1">The sequence shown here is derived from an EMBL/GenBank/DDBJ whole genome shotgun (WGS) entry which is preliminary data.</text>
</comment>
<accession>A1ZWD5</accession>
<proteinExistence type="predicted"/>
<sequence>MVVKCLSANEGAIVICIKYNNLADFDNIVKIDKIQSFMKISQHIDRYHTDNQANKTHKALPGFVTLSKNFLTLKLIKNSIIVF</sequence>
<evidence type="ECO:0000313" key="2">
    <source>
        <dbReference type="Proteomes" id="UP000004095"/>
    </source>
</evidence>
<dbReference type="Proteomes" id="UP000004095">
    <property type="component" value="Unassembled WGS sequence"/>
</dbReference>
<protein>
    <submittedName>
        <fullName evidence="1">Uncharacterized protein</fullName>
    </submittedName>
</protein>
<evidence type="ECO:0000313" key="1">
    <source>
        <dbReference type="EMBL" id="EAY25275.1"/>
    </source>
</evidence>
<gene>
    <name evidence="1" type="ORF">M23134_02745</name>
</gene>
<keyword evidence="2" id="KW-1185">Reference proteome</keyword>
<name>A1ZWD5_MICM2</name>